<dbReference type="InterPro" id="IPR024977">
    <property type="entry name" value="Apc4-like_WD40_dom"/>
</dbReference>
<sequence length="810" mass="89669">MSSVEAASPLRLVSETKFDHQVPEGLPKSNPTVDLSVSWDAAGKNLLIYRPRDQVVSKIHQYVRPGIAAPEPLAITWKSDGRFLAVGWSDGTVRLMGLENNKTAHHIRVSEDTSAKITHIGWSCNGISRSDGQSKTATSWQDLVSEELDFPGKLPTLDLPRELAFLEIDESLPKISPLPSASAGEGEDAMVFTLRSGIDFLFQPFNVEASDSVHAMVVGTSDGRLHLSVYDSFIIGDFRYTLPSSMYRPGVLQLVHHASHPAISTHNLVLQHPGDEGKSVYLVPMDLSFISSSPINLSLLASKLTTLQKLLRYIRQTQLHMSAEYKNTRELPGRFLRAIQEDLEKSDHGPTNITQALFHTVVTGHAYDLVKEWLVDNLAERGHKRWDKAVTSGLEGLRSLVHENLLPALQRCSIILSRLRGLAQFYDDRDDIGFSVVQITRAMDMVACLQLVAHRILLQVMEELDLFNAFSMWLRFQIDRLAASNSNNEELTEKEAMMENGKVLAYIQRFLVQSPLGLFFDEVSQEEYDADKKATEGTENLLDALDTQLKRHETGQAHSRGLPQVRFLVEILDERAVGIFKDIAEAQKRSVRFGQPTRLVVQSKITHMDSVMDHVSDEGAEKLLSYAAVCQADHEDQVMILRTELQVVGGISSTKGSSISCIQTGGDKITDIKFLDGKTLVILLSGADEKQVVVKLPLSAPRLEYSPYEPDSLPPALSLADVLDGPDQPSPTVFALPVDKSFVPVQLEVHRATDARGELPARVCLLGRDRSTLRVFSFEKSLETGGQEGKSKAARTPRATEKSGDDGDLT</sequence>
<evidence type="ECO:0000256" key="5">
    <source>
        <dbReference type="ARBA" id="ARBA00023306"/>
    </source>
</evidence>
<dbReference type="InterPro" id="IPR024789">
    <property type="entry name" value="APC4"/>
</dbReference>
<evidence type="ECO:0000259" key="7">
    <source>
        <dbReference type="Pfam" id="PF12894"/>
    </source>
</evidence>
<dbReference type="GO" id="GO:0070979">
    <property type="term" value="P:protein K11-linked ubiquitination"/>
    <property type="evidence" value="ECO:0007669"/>
    <property type="project" value="TreeGrafter"/>
</dbReference>
<dbReference type="InterPro" id="IPR015943">
    <property type="entry name" value="WD40/YVTN_repeat-like_dom_sf"/>
</dbReference>
<protein>
    <recommendedName>
        <fullName evidence="1">Anaphase-promoting complex subunit 4</fullName>
    </recommendedName>
</protein>
<keyword evidence="5" id="KW-0131">Cell cycle</keyword>
<evidence type="ECO:0000256" key="2">
    <source>
        <dbReference type="ARBA" id="ARBA00022618"/>
    </source>
</evidence>
<dbReference type="PANTHER" id="PTHR13260">
    <property type="entry name" value="ANAPHASE PROMOTING COMPLEX SUBUNIT 4 APC4"/>
    <property type="match status" value="1"/>
</dbReference>
<keyword evidence="3" id="KW-0498">Mitosis</keyword>
<feature type="domain" description="Anaphase-promoting complex subunit 4-like WD40" evidence="7">
    <location>
        <begin position="73"/>
        <end position="125"/>
    </location>
</feature>
<feature type="region of interest" description="Disordered" evidence="6">
    <location>
        <begin position="782"/>
        <end position="810"/>
    </location>
</feature>
<dbReference type="PANTHER" id="PTHR13260:SF0">
    <property type="entry name" value="ANAPHASE-PROMOTING COMPLEX SUBUNIT 4"/>
    <property type="match status" value="1"/>
</dbReference>
<dbReference type="GO" id="GO:0005680">
    <property type="term" value="C:anaphase-promoting complex"/>
    <property type="evidence" value="ECO:0007669"/>
    <property type="project" value="InterPro"/>
</dbReference>
<name>A0A8K0TBI5_9PEZI</name>
<evidence type="ECO:0000256" key="6">
    <source>
        <dbReference type="SAM" id="MobiDB-lite"/>
    </source>
</evidence>
<evidence type="ECO:0000256" key="3">
    <source>
        <dbReference type="ARBA" id="ARBA00022776"/>
    </source>
</evidence>
<dbReference type="GO" id="GO:0051301">
    <property type="term" value="P:cell division"/>
    <property type="evidence" value="ECO:0007669"/>
    <property type="project" value="UniProtKB-KW"/>
</dbReference>
<reference evidence="9" key="1">
    <citation type="journal article" date="2021" name="Nat. Commun.">
        <title>Genetic determinants of endophytism in the Arabidopsis root mycobiome.</title>
        <authorList>
            <person name="Mesny F."/>
            <person name="Miyauchi S."/>
            <person name="Thiergart T."/>
            <person name="Pickel B."/>
            <person name="Atanasova L."/>
            <person name="Karlsson M."/>
            <person name="Huettel B."/>
            <person name="Barry K.W."/>
            <person name="Haridas S."/>
            <person name="Chen C."/>
            <person name="Bauer D."/>
            <person name="Andreopoulos W."/>
            <person name="Pangilinan J."/>
            <person name="LaButti K."/>
            <person name="Riley R."/>
            <person name="Lipzen A."/>
            <person name="Clum A."/>
            <person name="Drula E."/>
            <person name="Henrissat B."/>
            <person name="Kohler A."/>
            <person name="Grigoriev I.V."/>
            <person name="Martin F.M."/>
            <person name="Hacquard S."/>
        </authorList>
    </citation>
    <scope>NUCLEOTIDE SEQUENCE</scope>
    <source>
        <strain evidence="9">MPI-CAGE-AT-0016</strain>
    </source>
</reference>
<evidence type="ECO:0000256" key="4">
    <source>
        <dbReference type="ARBA" id="ARBA00022786"/>
    </source>
</evidence>
<evidence type="ECO:0000313" key="10">
    <source>
        <dbReference type="Proteomes" id="UP000813385"/>
    </source>
</evidence>
<gene>
    <name evidence="9" type="ORF">B0T11DRAFT_261239</name>
</gene>
<dbReference type="Pfam" id="PF12894">
    <property type="entry name" value="ANAPC4_WD40"/>
    <property type="match status" value="1"/>
</dbReference>
<feature type="domain" description="Anaphase-promoting complex subunit 4 long" evidence="8">
    <location>
        <begin position="281"/>
        <end position="482"/>
    </location>
</feature>
<dbReference type="OrthoDB" id="2110451at2759"/>
<evidence type="ECO:0000313" key="9">
    <source>
        <dbReference type="EMBL" id="KAH7349437.1"/>
    </source>
</evidence>
<dbReference type="Pfam" id="PF12896">
    <property type="entry name" value="ANAPC4"/>
    <property type="match status" value="1"/>
</dbReference>
<feature type="compositionally biased region" description="Basic and acidic residues" evidence="6">
    <location>
        <begin position="798"/>
        <end position="810"/>
    </location>
</feature>
<dbReference type="Proteomes" id="UP000813385">
    <property type="component" value="Unassembled WGS sequence"/>
</dbReference>
<evidence type="ECO:0000259" key="8">
    <source>
        <dbReference type="Pfam" id="PF12896"/>
    </source>
</evidence>
<keyword evidence="10" id="KW-1185">Reference proteome</keyword>
<keyword evidence="4" id="KW-0833">Ubl conjugation pathway</keyword>
<evidence type="ECO:0000256" key="1">
    <source>
        <dbReference type="ARBA" id="ARBA00016067"/>
    </source>
</evidence>
<accession>A0A8K0TBI5</accession>
<organism evidence="9 10">
    <name type="scientific">Plectosphaerella cucumerina</name>
    <dbReference type="NCBI Taxonomy" id="40658"/>
    <lineage>
        <taxon>Eukaryota</taxon>
        <taxon>Fungi</taxon>
        <taxon>Dikarya</taxon>
        <taxon>Ascomycota</taxon>
        <taxon>Pezizomycotina</taxon>
        <taxon>Sordariomycetes</taxon>
        <taxon>Hypocreomycetidae</taxon>
        <taxon>Glomerellales</taxon>
        <taxon>Plectosphaerellaceae</taxon>
        <taxon>Plectosphaerella</taxon>
    </lineage>
</organism>
<proteinExistence type="predicted"/>
<dbReference type="GO" id="GO:0031145">
    <property type="term" value="P:anaphase-promoting complex-dependent catabolic process"/>
    <property type="evidence" value="ECO:0007669"/>
    <property type="project" value="InterPro"/>
</dbReference>
<dbReference type="GO" id="GO:0034399">
    <property type="term" value="C:nuclear periphery"/>
    <property type="evidence" value="ECO:0007669"/>
    <property type="project" value="TreeGrafter"/>
</dbReference>
<dbReference type="InterPro" id="IPR024790">
    <property type="entry name" value="APC4_long_dom"/>
</dbReference>
<comment type="caution">
    <text evidence="9">The sequence shown here is derived from an EMBL/GenBank/DDBJ whole genome shotgun (WGS) entry which is preliminary data.</text>
</comment>
<keyword evidence="2" id="KW-0132">Cell division</keyword>
<dbReference type="AlphaFoldDB" id="A0A8K0TBI5"/>
<dbReference type="SUPFAM" id="SSF117289">
    <property type="entry name" value="Nucleoporin domain"/>
    <property type="match status" value="1"/>
</dbReference>
<dbReference type="EMBL" id="JAGPXD010000006">
    <property type="protein sequence ID" value="KAH7349437.1"/>
    <property type="molecule type" value="Genomic_DNA"/>
</dbReference>
<dbReference type="Gene3D" id="2.130.10.10">
    <property type="entry name" value="YVTN repeat-like/Quinoprotein amine dehydrogenase"/>
    <property type="match status" value="1"/>
</dbReference>